<comment type="caution">
    <text evidence="2">The sequence shown here is derived from an EMBL/GenBank/DDBJ whole genome shotgun (WGS) entry which is preliminary data.</text>
</comment>
<feature type="domain" description="Bacterial transcriptional activator" evidence="1">
    <location>
        <begin position="147"/>
        <end position="289"/>
    </location>
</feature>
<evidence type="ECO:0000313" key="2">
    <source>
        <dbReference type="EMBL" id="TDD56791.1"/>
    </source>
</evidence>
<dbReference type="InterPro" id="IPR036388">
    <property type="entry name" value="WH-like_DNA-bd_sf"/>
</dbReference>
<dbReference type="EMBL" id="SMKW01000001">
    <property type="protein sequence ID" value="TDD56791.1"/>
    <property type="molecule type" value="Genomic_DNA"/>
</dbReference>
<dbReference type="SUPFAM" id="SSF48452">
    <property type="entry name" value="TPR-like"/>
    <property type="match status" value="1"/>
</dbReference>
<evidence type="ECO:0000259" key="1">
    <source>
        <dbReference type="SMART" id="SM01043"/>
    </source>
</evidence>
<dbReference type="Gene3D" id="1.25.40.10">
    <property type="entry name" value="Tetratricopeptide repeat domain"/>
    <property type="match status" value="1"/>
</dbReference>
<dbReference type="AlphaFoldDB" id="A0A4R4ZE64"/>
<keyword evidence="3" id="KW-1185">Reference proteome</keyword>
<dbReference type="InterPro" id="IPR011990">
    <property type="entry name" value="TPR-like_helical_dom_sf"/>
</dbReference>
<proteinExistence type="predicted"/>
<gene>
    <name evidence="2" type="ORF">E1288_01635</name>
</gene>
<dbReference type="SMART" id="SM01043">
    <property type="entry name" value="BTAD"/>
    <property type="match status" value="1"/>
</dbReference>
<organism evidence="2 3">
    <name type="scientific">Saccharopolyspora elongata</name>
    <dbReference type="NCBI Taxonomy" id="2530387"/>
    <lineage>
        <taxon>Bacteria</taxon>
        <taxon>Bacillati</taxon>
        <taxon>Actinomycetota</taxon>
        <taxon>Actinomycetes</taxon>
        <taxon>Pseudonocardiales</taxon>
        <taxon>Pseudonocardiaceae</taxon>
        <taxon>Saccharopolyspora</taxon>
    </lineage>
</organism>
<protein>
    <submittedName>
        <fullName evidence="2">Transcriptional regulator</fullName>
    </submittedName>
</protein>
<sequence length="294" mass="32342">MWALVPASTPVLGNFRGRAVASPRSARFRPVEGGTMTGGTVRPMTRVRARTPAQPDQPFRLSLLGGWDLQAGGEGVAMSSNGQRLLAFLALRGRTQRDYLAGILWPESDEQSALANLRTTLWRVRQRAKGAVISTSHELQLAPLVTLDVDGLVAAGRYLVRQDSAESPADCAEIGRDLARHAPLLPGWYDDWVLTERESLQQLQVHALEVAAERLVQSHHLGAALEIAQAATQVEPFRETAHCAVVKVLLQQANPAQAVRHYQRYERLLDRELGIEPSPNLRDLVRPVLARSQA</sequence>
<dbReference type="PANTHER" id="PTHR35807">
    <property type="entry name" value="TRANSCRIPTIONAL REGULATOR REDD-RELATED"/>
    <property type="match status" value="1"/>
</dbReference>
<dbReference type="Pfam" id="PF03704">
    <property type="entry name" value="BTAD"/>
    <property type="match status" value="1"/>
</dbReference>
<evidence type="ECO:0000313" key="3">
    <source>
        <dbReference type="Proteomes" id="UP000294947"/>
    </source>
</evidence>
<dbReference type="Proteomes" id="UP000294947">
    <property type="component" value="Unassembled WGS sequence"/>
</dbReference>
<dbReference type="InterPro" id="IPR005158">
    <property type="entry name" value="BTAD"/>
</dbReference>
<reference evidence="2 3" key="1">
    <citation type="submission" date="2019-03" db="EMBL/GenBank/DDBJ databases">
        <title>Draft genome sequences of novel Actinobacteria.</title>
        <authorList>
            <person name="Sahin N."/>
            <person name="Ay H."/>
            <person name="Saygin H."/>
        </authorList>
    </citation>
    <scope>NUCLEOTIDE SEQUENCE [LARGE SCALE GENOMIC DNA]</scope>
    <source>
        <strain evidence="2 3">7K502</strain>
    </source>
</reference>
<name>A0A4R4ZE64_9PSEU</name>
<dbReference type="OrthoDB" id="5509004at2"/>
<dbReference type="Gene3D" id="1.10.10.10">
    <property type="entry name" value="Winged helix-like DNA-binding domain superfamily/Winged helix DNA-binding domain"/>
    <property type="match status" value="1"/>
</dbReference>
<accession>A0A4R4ZE64</accession>
<dbReference type="InterPro" id="IPR051677">
    <property type="entry name" value="AfsR-DnrI-RedD_regulator"/>
</dbReference>